<keyword evidence="2" id="KW-1133">Transmembrane helix</keyword>
<dbReference type="AlphaFoldDB" id="A0A4S4D9S6"/>
<comment type="caution">
    <text evidence="3">The sequence shown here is derived from an EMBL/GenBank/DDBJ whole genome shotgun (WGS) entry which is preliminary data.</text>
</comment>
<organism evidence="3 4">
    <name type="scientific">Camellia sinensis var. sinensis</name>
    <name type="common">China tea</name>
    <dbReference type="NCBI Taxonomy" id="542762"/>
    <lineage>
        <taxon>Eukaryota</taxon>
        <taxon>Viridiplantae</taxon>
        <taxon>Streptophyta</taxon>
        <taxon>Embryophyta</taxon>
        <taxon>Tracheophyta</taxon>
        <taxon>Spermatophyta</taxon>
        <taxon>Magnoliopsida</taxon>
        <taxon>eudicotyledons</taxon>
        <taxon>Gunneridae</taxon>
        <taxon>Pentapetalae</taxon>
        <taxon>asterids</taxon>
        <taxon>Ericales</taxon>
        <taxon>Theaceae</taxon>
        <taxon>Camellia</taxon>
    </lineage>
</organism>
<feature type="transmembrane region" description="Helical" evidence="2">
    <location>
        <begin position="165"/>
        <end position="184"/>
    </location>
</feature>
<reference evidence="3 4" key="1">
    <citation type="journal article" date="2018" name="Proc. Natl. Acad. Sci. U.S.A.">
        <title>Draft genome sequence of Camellia sinensis var. sinensis provides insights into the evolution of the tea genome and tea quality.</title>
        <authorList>
            <person name="Wei C."/>
            <person name="Yang H."/>
            <person name="Wang S."/>
            <person name="Zhao J."/>
            <person name="Liu C."/>
            <person name="Gao L."/>
            <person name="Xia E."/>
            <person name="Lu Y."/>
            <person name="Tai Y."/>
            <person name="She G."/>
            <person name="Sun J."/>
            <person name="Cao H."/>
            <person name="Tong W."/>
            <person name="Gao Q."/>
            <person name="Li Y."/>
            <person name="Deng W."/>
            <person name="Jiang X."/>
            <person name="Wang W."/>
            <person name="Chen Q."/>
            <person name="Zhang S."/>
            <person name="Li H."/>
            <person name="Wu J."/>
            <person name="Wang P."/>
            <person name="Li P."/>
            <person name="Shi C."/>
            <person name="Zheng F."/>
            <person name="Jian J."/>
            <person name="Huang B."/>
            <person name="Shan D."/>
            <person name="Shi M."/>
            <person name="Fang C."/>
            <person name="Yue Y."/>
            <person name="Li F."/>
            <person name="Li D."/>
            <person name="Wei S."/>
            <person name="Han B."/>
            <person name="Jiang C."/>
            <person name="Yin Y."/>
            <person name="Xia T."/>
            <person name="Zhang Z."/>
            <person name="Bennetzen J.L."/>
            <person name="Zhao S."/>
            <person name="Wan X."/>
        </authorList>
    </citation>
    <scope>NUCLEOTIDE SEQUENCE [LARGE SCALE GENOMIC DNA]</scope>
    <source>
        <strain evidence="4">cv. Shuchazao</strain>
        <tissue evidence="3">Leaf</tissue>
    </source>
</reference>
<dbReference type="Proteomes" id="UP000306102">
    <property type="component" value="Unassembled WGS sequence"/>
</dbReference>
<feature type="compositionally biased region" description="Low complexity" evidence="1">
    <location>
        <begin position="59"/>
        <end position="71"/>
    </location>
</feature>
<feature type="transmembrane region" description="Helical" evidence="2">
    <location>
        <begin position="132"/>
        <end position="153"/>
    </location>
</feature>
<keyword evidence="2" id="KW-0812">Transmembrane</keyword>
<gene>
    <name evidence="3" type="ORF">TEA_017105</name>
</gene>
<feature type="region of interest" description="Disordered" evidence="1">
    <location>
        <begin position="1"/>
        <end position="74"/>
    </location>
</feature>
<sequence length="334" mass="37479">MNSNGQTPFSVDGSPVRQTQPPAPPQQPSVDTNTDTRTGNTQNQHPSTSHDCQIRTRTRTQTQTQTQTQTRVKTRSWFPSLKEKTSSGDNLHKLSETLLVTNFSAAIAMVIFRSEGSPLQYALNSKPPHGLSFGILVACIAIGFTCNMQVILLQKKSPIVASIGEYAGVFSSVIGFLAMIQMILPLTLWWIVWPAGISIFLSSLYALRKNRDDTEDENAMFYWGGEIMSDHKSVSYNGHVKKFCKVKKGTTLHELEAMIMPKVGPIGENVQLKFKCRFPSWESINKVEYALVSIDNDEDLAFVLNQPKNPWSKYSLQFYVDWDKSMMANITPFV</sequence>
<keyword evidence="4" id="KW-1185">Reference proteome</keyword>
<evidence type="ECO:0000313" key="4">
    <source>
        <dbReference type="Proteomes" id="UP000306102"/>
    </source>
</evidence>
<name>A0A4S4D9S6_CAMSN</name>
<keyword evidence="2" id="KW-0472">Membrane</keyword>
<dbReference type="EMBL" id="SDRB02011993">
    <property type="protein sequence ID" value="THF99268.1"/>
    <property type="molecule type" value="Genomic_DNA"/>
</dbReference>
<evidence type="ECO:0000256" key="2">
    <source>
        <dbReference type="SAM" id="Phobius"/>
    </source>
</evidence>
<feature type="transmembrane region" description="Helical" evidence="2">
    <location>
        <begin position="190"/>
        <end position="207"/>
    </location>
</feature>
<feature type="transmembrane region" description="Helical" evidence="2">
    <location>
        <begin position="94"/>
        <end position="112"/>
    </location>
</feature>
<protein>
    <submittedName>
        <fullName evidence="3">Uncharacterized protein</fullName>
    </submittedName>
</protein>
<feature type="compositionally biased region" description="Polar residues" evidence="1">
    <location>
        <begin position="29"/>
        <end position="51"/>
    </location>
</feature>
<accession>A0A4S4D9S6</accession>
<evidence type="ECO:0000313" key="3">
    <source>
        <dbReference type="EMBL" id="THF99268.1"/>
    </source>
</evidence>
<evidence type="ECO:0000256" key="1">
    <source>
        <dbReference type="SAM" id="MobiDB-lite"/>
    </source>
</evidence>
<proteinExistence type="predicted"/>